<protein>
    <submittedName>
        <fullName evidence="1">Uncharacterized protein</fullName>
    </submittedName>
</protein>
<organism evidence="1 2">
    <name type="scientific">Methanosarcina horonobensis HB-1 = JCM 15518</name>
    <dbReference type="NCBI Taxonomy" id="1434110"/>
    <lineage>
        <taxon>Archaea</taxon>
        <taxon>Methanobacteriati</taxon>
        <taxon>Methanobacteriota</taxon>
        <taxon>Stenosarchaea group</taxon>
        <taxon>Methanomicrobia</taxon>
        <taxon>Methanosarcinales</taxon>
        <taxon>Methanosarcinaceae</taxon>
        <taxon>Methanosarcina</taxon>
    </lineage>
</organism>
<name>A0A0E3SEK5_9EURY</name>
<evidence type="ECO:0000313" key="1">
    <source>
        <dbReference type="EMBL" id="AKB78617.1"/>
    </source>
</evidence>
<dbReference type="AlphaFoldDB" id="A0A0E3SEK5"/>
<proteinExistence type="predicted"/>
<evidence type="ECO:0000313" key="2">
    <source>
        <dbReference type="Proteomes" id="UP000033101"/>
    </source>
</evidence>
<dbReference type="HOGENOM" id="CLU_2447687_0_0_2"/>
<accession>A0A0E3SEK5</accession>
<dbReference type="KEGG" id="mhor:MSHOH_2134"/>
<gene>
    <name evidence="1" type="ORF">MSHOH_2134</name>
</gene>
<reference evidence="1 2" key="1">
    <citation type="submission" date="2014-07" db="EMBL/GenBank/DDBJ databases">
        <title>Methanogenic archaea and the global carbon cycle.</title>
        <authorList>
            <person name="Henriksen J.R."/>
            <person name="Luke J."/>
            <person name="Reinhart S."/>
            <person name="Benedict M.N."/>
            <person name="Youngblut N.D."/>
            <person name="Metcalf M.E."/>
            <person name="Whitaker R.J."/>
            <person name="Metcalf W.W."/>
        </authorList>
    </citation>
    <scope>NUCLEOTIDE SEQUENCE [LARGE SCALE GENOMIC DNA]</scope>
    <source>
        <strain evidence="1 2">HB-1</strain>
    </source>
</reference>
<dbReference type="PATRIC" id="fig|1434110.4.peg.2711"/>
<dbReference type="Proteomes" id="UP000033101">
    <property type="component" value="Chromosome"/>
</dbReference>
<keyword evidence="2" id="KW-1185">Reference proteome</keyword>
<sequence>MDEEQTEEQAYKYSLSNVEIIDTISEKDLLRYVFLSLGSMVYNGMKIEDLEDIVIEKFGITRPCCKELIEKIILELNLYTPDMKTLYFA</sequence>
<dbReference type="EMBL" id="CP009516">
    <property type="protein sequence ID" value="AKB78617.1"/>
    <property type="molecule type" value="Genomic_DNA"/>
</dbReference>